<dbReference type="Proteomes" id="UP000005845">
    <property type="component" value="Unassembled WGS sequence"/>
</dbReference>
<sequence>MIPTQPVSPRVDNQSTRGEAARLPTRIVALTHTSREVSWSLAHEALWPIVERALRVGALPLIGTHDWLDLPTSDPRRVGAIYLAADQWALHLENQTSAIIDASREISISRSAEAQRQLEHERWLQANPWAMRRPA</sequence>
<protein>
    <recommendedName>
        <fullName evidence="3">DUF2742 domain-containing protein</fullName>
    </recommendedName>
</protein>
<evidence type="ECO:0000313" key="1">
    <source>
        <dbReference type="EMBL" id="GAB38511.1"/>
    </source>
</evidence>
<proteinExistence type="predicted"/>
<dbReference type="AlphaFoldDB" id="H5TYF3"/>
<dbReference type="EMBL" id="BAFC01000045">
    <property type="protein sequence ID" value="GAB38511.1"/>
    <property type="molecule type" value="Genomic_DNA"/>
</dbReference>
<name>H5TYF3_9ACTN</name>
<evidence type="ECO:0008006" key="3">
    <source>
        <dbReference type="Google" id="ProtNLM"/>
    </source>
</evidence>
<evidence type="ECO:0000313" key="2">
    <source>
        <dbReference type="Proteomes" id="UP000005845"/>
    </source>
</evidence>
<accession>H5TYF3</accession>
<reference evidence="1 2" key="1">
    <citation type="submission" date="2012-02" db="EMBL/GenBank/DDBJ databases">
        <title>Whole genome shotgun sequence of Gordonia sputi NBRC 100414.</title>
        <authorList>
            <person name="Yoshida I."/>
            <person name="Hosoyama A."/>
            <person name="Tsuchikane K."/>
            <person name="Katsumata H."/>
            <person name="Yamazaki S."/>
            <person name="Fujita N."/>
        </authorList>
    </citation>
    <scope>NUCLEOTIDE SEQUENCE [LARGE SCALE GENOMIC DNA]</scope>
    <source>
        <strain evidence="1 2">NBRC 100414</strain>
    </source>
</reference>
<dbReference type="Pfam" id="PF10888">
    <property type="entry name" value="DUF2742"/>
    <property type="match status" value="1"/>
</dbReference>
<dbReference type="eggNOG" id="ENOG502ZMWY">
    <property type="taxonomic scope" value="Bacteria"/>
</dbReference>
<comment type="caution">
    <text evidence="1">The sequence shown here is derived from an EMBL/GenBank/DDBJ whole genome shotgun (WGS) entry which is preliminary data.</text>
</comment>
<keyword evidence="2" id="KW-1185">Reference proteome</keyword>
<gene>
    <name evidence="1" type="ORF">GOSPT_045_01490</name>
</gene>
<dbReference type="InterPro" id="IPR024384">
    <property type="entry name" value="DUF2742"/>
</dbReference>
<organism evidence="1 2">
    <name type="scientific">Gordonia sputi NBRC 100414</name>
    <dbReference type="NCBI Taxonomy" id="1089453"/>
    <lineage>
        <taxon>Bacteria</taxon>
        <taxon>Bacillati</taxon>
        <taxon>Actinomycetota</taxon>
        <taxon>Actinomycetes</taxon>
        <taxon>Mycobacteriales</taxon>
        <taxon>Gordoniaceae</taxon>
        <taxon>Gordonia</taxon>
    </lineage>
</organism>
<dbReference type="RefSeq" id="WP_005204364.1">
    <property type="nucleotide sequence ID" value="NZ_BAFC01000045.1"/>
</dbReference>